<proteinExistence type="predicted"/>
<name>A0A9P1JS33_9PROT</name>
<sequence length="61" mass="6450">MPLPLLEPTLPKKSSLLERGAGTFQSGGVFCTVLTRSSQSRTFNRLRAGRAVTRFGPSGGG</sequence>
<dbReference type="AlphaFoldDB" id="A0A9P1JS33"/>
<gene>
    <name evidence="1" type="ORF">AZOBR_150066</name>
</gene>
<dbReference type="EMBL" id="HE577327">
    <property type="protein sequence ID" value="CCC98648.1"/>
    <property type="molecule type" value="Genomic_DNA"/>
</dbReference>
<evidence type="ECO:0000313" key="1">
    <source>
        <dbReference type="EMBL" id="CCC98648.1"/>
    </source>
</evidence>
<keyword evidence="2" id="KW-1185">Reference proteome</keyword>
<organism evidence="1 2">
    <name type="scientific">Azospirillum baldaniorum</name>
    <dbReference type="NCBI Taxonomy" id="1064539"/>
    <lineage>
        <taxon>Bacteria</taxon>
        <taxon>Pseudomonadati</taxon>
        <taxon>Pseudomonadota</taxon>
        <taxon>Alphaproteobacteria</taxon>
        <taxon>Rhodospirillales</taxon>
        <taxon>Azospirillaceae</taxon>
        <taxon>Azospirillum</taxon>
    </lineage>
</organism>
<accession>A0A9P1JS33</accession>
<dbReference type="KEGG" id="abs:AZOBR_150066"/>
<dbReference type="Proteomes" id="UP000007319">
    <property type="component" value="Chromosome"/>
</dbReference>
<reference evidence="1 2" key="1">
    <citation type="journal article" date="2011" name="PLoS Genet.">
        <title>Azospirillum genomes reveal transition of bacteria from aquatic to terrestrial environments.</title>
        <authorList>
            <person name="Wisniewski-Dye F."/>
            <person name="Borziak K."/>
            <person name="Khalsa-Moyers G."/>
            <person name="Alexandre G."/>
            <person name="Sukharnikov L.O."/>
            <person name="Wuichet K."/>
            <person name="Hurst G.B."/>
            <person name="McDonald W.H."/>
            <person name="Robertson J.S."/>
            <person name="Barbe V."/>
            <person name="Calteau A."/>
            <person name="Rouy Z."/>
            <person name="Mangenot S."/>
            <person name="Prigent-Combaret C."/>
            <person name="Normand P."/>
            <person name="Boyer M."/>
            <person name="Siguier P."/>
            <person name="Dessaux Y."/>
            <person name="Elmerich C."/>
            <person name="Condemine G."/>
            <person name="Krishnen G."/>
            <person name="Kennedy I."/>
            <person name="Paterson A.H."/>
            <person name="Gonzalez V."/>
            <person name="Mavingui P."/>
            <person name="Zhulin I.B."/>
        </authorList>
    </citation>
    <scope>NUCLEOTIDE SEQUENCE [LARGE SCALE GENOMIC DNA]</scope>
    <source>
        <strain evidence="1 2">Sp245</strain>
    </source>
</reference>
<evidence type="ECO:0000313" key="2">
    <source>
        <dbReference type="Proteomes" id="UP000007319"/>
    </source>
</evidence>
<protein>
    <submittedName>
        <fullName evidence="1">Uncharacterized protein</fullName>
    </submittedName>
</protein>